<dbReference type="PANTHER" id="PTHR10578:SF107">
    <property type="entry name" value="2-HYDROXYACID OXIDASE 1"/>
    <property type="match status" value="1"/>
</dbReference>
<proteinExistence type="inferred from homology"/>
<dbReference type="eggNOG" id="COG1304">
    <property type="taxonomic scope" value="Bacteria"/>
</dbReference>
<dbReference type="Proteomes" id="UP000006034">
    <property type="component" value="Unassembled WGS sequence"/>
</dbReference>
<evidence type="ECO:0000256" key="5">
    <source>
        <dbReference type="ARBA" id="ARBA00024042"/>
    </source>
</evidence>
<dbReference type="STRING" id="563192.HMPREF0179_03051"/>
<dbReference type="RefSeq" id="WP_005029405.1">
    <property type="nucleotide sequence ID" value="NZ_KE150238.1"/>
</dbReference>
<evidence type="ECO:0000256" key="7">
    <source>
        <dbReference type="PIRSR" id="PIRSR000138-2"/>
    </source>
</evidence>
<feature type="binding site" evidence="7">
    <location>
        <begin position="270"/>
        <end position="274"/>
    </location>
    <ligand>
        <name>FMN</name>
        <dbReference type="ChEBI" id="CHEBI:58210"/>
    </ligand>
</feature>
<comment type="caution">
    <text evidence="9">The sequence shown here is derived from an EMBL/GenBank/DDBJ whole genome shotgun (WGS) entry which is preliminary data.</text>
</comment>
<keyword evidence="10" id="KW-1185">Reference proteome</keyword>
<evidence type="ECO:0000256" key="2">
    <source>
        <dbReference type="ARBA" id="ARBA00022630"/>
    </source>
</evidence>
<evidence type="ECO:0000256" key="1">
    <source>
        <dbReference type="ARBA" id="ARBA00001917"/>
    </source>
</evidence>
<dbReference type="AlphaFoldDB" id="E5YA33"/>
<feature type="active site" description="Proton acceptor" evidence="6">
    <location>
        <position position="239"/>
    </location>
</feature>
<dbReference type="InterPro" id="IPR013785">
    <property type="entry name" value="Aldolase_TIM"/>
</dbReference>
<dbReference type="GO" id="GO:0016491">
    <property type="term" value="F:oxidoreductase activity"/>
    <property type="evidence" value="ECO:0007669"/>
    <property type="project" value="UniProtKB-KW"/>
</dbReference>
<evidence type="ECO:0000259" key="8">
    <source>
        <dbReference type="PROSITE" id="PS51349"/>
    </source>
</evidence>
<feature type="binding site" evidence="7">
    <location>
        <position position="237"/>
    </location>
    <ligand>
        <name>FMN</name>
        <dbReference type="ChEBI" id="CHEBI:58210"/>
    </ligand>
</feature>
<dbReference type="GO" id="GO:0010181">
    <property type="term" value="F:FMN binding"/>
    <property type="evidence" value="ECO:0007669"/>
    <property type="project" value="InterPro"/>
</dbReference>
<feature type="binding site" evidence="7">
    <location>
        <position position="239"/>
    </location>
    <ligand>
        <name>glyoxylate</name>
        <dbReference type="ChEBI" id="CHEBI:36655"/>
    </ligand>
</feature>
<dbReference type="HOGENOM" id="CLU_020639_6_0_7"/>
<name>E5YA33_BILW3</name>
<dbReference type="Pfam" id="PF01070">
    <property type="entry name" value="FMN_dh"/>
    <property type="match status" value="2"/>
</dbReference>
<dbReference type="OrthoDB" id="9770452at2"/>
<dbReference type="PANTHER" id="PTHR10578">
    <property type="entry name" value="S -2-HYDROXY-ACID OXIDASE-RELATED"/>
    <property type="match status" value="1"/>
</dbReference>
<dbReference type="EMBL" id="ADCP02000001">
    <property type="protein sequence ID" value="EFV43147.1"/>
    <property type="molecule type" value="Genomic_DNA"/>
</dbReference>
<protein>
    <recommendedName>
        <fullName evidence="8">FMN hydroxy acid dehydrogenase domain-containing protein</fullName>
    </recommendedName>
</protein>
<sequence>MDIKEVRANAKERMKGFCRVCPVCDGRACAGETPGMGGIGTGSAFKNNVAALAGVRLNMRLIHEVKKPVTETEVLGFRLRLPVLAAPIGGTSFNMGGALSEAEYARAIVSGCREAGIVGCVGDGAPDELHEAGNAAITAEGGWGIPFIKPWEGEELERKMCRAAATGTRVLGMDIDAAGLIALARMGRPVSPKTCAELAAIVDRSHELGMKFVLKGIMTVEDAIAAERAGCDGIVVSNHGGRALDHTPGTIEVLPAIAAQVKGRMAVLMDGGIRDGLDVLKALAFGADAVLIGRPFCLAAVGGGSEGVKLTADHLYNQLVRSMVLTGCPSVREAGRHLVSTAPLA</sequence>
<dbReference type="Gene3D" id="3.20.20.70">
    <property type="entry name" value="Aldolase class I"/>
    <property type="match status" value="1"/>
</dbReference>
<dbReference type="InterPro" id="IPR000262">
    <property type="entry name" value="FMN-dep_DH"/>
</dbReference>
<dbReference type="GeneID" id="78084559"/>
<organism evidence="9 10">
    <name type="scientific">Bilophila wadsworthia (strain 3_1_6)</name>
    <dbReference type="NCBI Taxonomy" id="563192"/>
    <lineage>
        <taxon>Bacteria</taxon>
        <taxon>Pseudomonadati</taxon>
        <taxon>Thermodesulfobacteriota</taxon>
        <taxon>Desulfovibrionia</taxon>
        <taxon>Desulfovibrionales</taxon>
        <taxon>Desulfovibrionaceae</taxon>
        <taxon>Bilophila</taxon>
    </lineage>
</organism>
<evidence type="ECO:0000256" key="6">
    <source>
        <dbReference type="PIRSR" id="PIRSR000138-1"/>
    </source>
</evidence>
<dbReference type="PIRSF" id="PIRSF000138">
    <property type="entry name" value="Al-hdrx_acd_dh"/>
    <property type="match status" value="1"/>
</dbReference>
<feature type="binding site" evidence="7">
    <location>
        <begin position="293"/>
        <end position="294"/>
    </location>
    <ligand>
        <name>FMN</name>
        <dbReference type="ChEBI" id="CHEBI:58210"/>
    </ligand>
</feature>
<keyword evidence="3 7" id="KW-0288">FMN</keyword>
<feature type="binding site" evidence="7">
    <location>
        <position position="242"/>
    </location>
    <ligand>
        <name>glyoxylate</name>
        <dbReference type="ChEBI" id="CHEBI:36655"/>
    </ligand>
</feature>
<keyword evidence="2 7" id="KW-0285">Flavoprotein</keyword>
<evidence type="ECO:0000313" key="9">
    <source>
        <dbReference type="EMBL" id="EFV43147.1"/>
    </source>
</evidence>
<feature type="binding site" evidence="7">
    <location>
        <position position="215"/>
    </location>
    <ligand>
        <name>FMN</name>
        <dbReference type="ChEBI" id="CHEBI:58210"/>
    </ligand>
</feature>
<dbReference type="InterPro" id="IPR037396">
    <property type="entry name" value="FMN_HAD"/>
</dbReference>
<evidence type="ECO:0000313" key="10">
    <source>
        <dbReference type="Proteomes" id="UP000006034"/>
    </source>
</evidence>
<dbReference type="InterPro" id="IPR012133">
    <property type="entry name" value="Alpha-hydoxy_acid_DH_FMN"/>
</dbReference>
<dbReference type="PROSITE" id="PS51349">
    <property type="entry name" value="FMN_HYDROXY_ACID_DH_2"/>
    <property type="match status" value="1"/>
</dbReference>
<comment type="similarity">
    <text evidence="5">Belongs to the FMN-dependent alpha-hydroxy acid dehydrogenase family.</text>
</comment>
<feature type="domain" description="FMN hydroxy acid dehydrogenase" evidence="8">
    <location>
        <begin position="37"/>
        <end position="344"/>
    </location>
</feature>
<reference evidence="9 10" key="2">
    <citation type="submission" date="2013-04" db="EMBL/GenBank/DDBJ databases">
        <title>The Genome Sequence of Bilophila wadsworthia 3_1_6.</title>
        <authorList>
            <consortium name="The Broad Institute Genomics Platform"/>
            <person name="Earl A."/>
            <person name="Ward D."/>
            <person name="Feldgarden M."/>
            <person name="Gevers D."/>
            <person name="Sibley C."/>
            <person name="Strauss J."/>
            <person name="Allen-Vercoe E."/>
            <person name="Walker B."/>
            <person name="Young S."/>
            <person name="Zeng Q."/>
            <person name="Gargeya S."/>
            <person name="Fitzgerald M."/>
            <person name="Haas B."/>
            <person name="Abouelleil A."/>
            <person name="Allen A.W."/>
            <person name="Alvarado L."/>
            <person name="Arachchi H.M."/>
            <person name="Berlin A.M."/>
            <person name="Chapman S.B."/>
            <person name="Gainer-Dewar J."/>
            <person name="Goldberg J."/>
            <person name="Griggs A."/>
            <person name="Gujja S."/>
            <person name="Hansen M."/>
            <person name="Howarth C."/>
            <person name="Imamovic A."/>
            <person name="Ireland A."/>
            <person name="Larimer J."/>
            <person name="McCowan C."/>
            <person name="Murphy C."/>
            <person name="Pearson M."/>
            <person name="Poon T.W."/>
            <person name="Priest M."/>
            <person name="Roberts A."/>
            <person name="Saif S."/>
            <person name="Shea T."/>
            <person name="Sisk P."/>
            <person name="Sykes S."/>
            <person name="Wortman J."/>
            <person name="Nusbaum C."/>
            <person name="Birren B."/>
        </authorList>
    </citation>
    <scope>NUCLEOTIDE SEQUENCE [LARGE SCALE GENOMIC DNA]</scope>
    <source>
        <strain evidence="9 10">3_1_6</strain>
    </source>
</reference>
<reference evidence="9 10" key="1">
    <citation type="submission" date="2010-10" db="EMBL/GenBank/DDBJ databases">
        <authorList>
            <consortium name="The Broad Institute Genome Sequencing Platform"/>
            <person name="Ward D."/>
            <person name="Earl A."/>
            <person name="Feldgarden M."/>
            <person name="Young S.K."/>
            <person name="Gargeya S."/>
            <person name="Zeng Q."/>
            <person name="Alvarado L."/>
            <person name="Berlin A."/>
            <person name="Bochicchio J."/>
            <person name="Chapman S.B."/>
            <person name="Chen Z."/>
            <person name="Freedman E."/>
            <person name="Gellesch M."/>
            <person name="Goldberg J."/>
            <person name="Griggs A."/>
            <person name="Gujja S."/>
            <person name="Heilman E."/>
            <person name="Heiman D."/>
            <person name="Howarth C."/>
            <person name="Mehta T."/>
            <person name="Neiman D."/>
            <person name="Pearson M."/>
            <person name="Roberts A."/>
            <person name="Saif S."/>
            <person name="Shea T."/>
            <person name="Shenoy N."/>
            <person name="Sisk P."/>
            <person name="Stolte C."/>
            <person name="Sykes S."/>
            <person name="White J."/>
            <person name="Yandava C."/>
            <person name="Allen-Vercoe E."/>
            <person name="Sibley C."/>
            <person name="Ambrose C.E."/>
            <person name="Strauss J."/>
            <person name="Daigneault M."/>
            <person name="Haas B."/>
            <person name="Nusbaum C."/>
            <person name="Birren B."/>
        </authorList>
    </citation>
    <scope>NUCLEOTIDE SEQUENCE [LARGE SCALE GENOMIC DNA]</scope>
    <source>
        <strain evidence="9 10">3_1_6</strain>
    </source>
</reference>
<accession>E5YA33</accession>
<keyword evidence="4" id="KW-0560">Oxidoreductase</keyword>
<evidence type="ECO:0000256" key="4">
    <source>
        <dbReference type="ARBA" id="ARBA00023002"/>
    </source>
</evidence>
<comment type="cofactor">
    <cofactor evidence="1">
        <name>FMN</name>
        <dbReference type="ChEBI" id="CHEBI:58210"/>
    </cofactor>
</comment>
<evidence type="ECO:0000256" key="3">
    <source>
        <dbReference type="ARBA" id="ARBA00022643"/>
    </source>
</evidence>
<dbReference type="SUPFAM" id="SSF51395">
    <property type="entry name" value="FMN-linked oxidoreductases"/>
    <property type="match status" value="1"/>
</dbReference>
<dbReference type="CDD" id="cd02809">
    <property type="entry name" value="alpha_hydroxyacid_oxid_FMN"/>
    <property type="match status" value="1"/>
</dbReference>
<gene>
    <name evidence="9" type="ORF">HMPREF0179_03051</name>
</gene>